<keyword evidence="8" id="KW-1185">Reference proteome</keyword>
<dbReference type="Proteomes" id="UP000198510">
    <property type="component" value="Unassembled WGS sequence"/>
</dbReference>
<evidence type="ECO:0000256" key="3">
    <source>
        <dbReference type="ARBA" id="ARBA00022989"/>
    </source>
</evidence>
<feature type="transmembrane region" description="Helical" evidence="5">
    <location>
        <begin position="125"/>
        <end position="145"/>
    </location>
</feature>
<dbReference type="InterPro" id="IPR007016">
    <property type="entry name" value="O-antigen_ligase-rel_domated"/>
</dbReference>
<keyword evidence="3 5" id="KW-1133">Transmembrane helix</keyword>
<feature type="transmembrane region" description="Helical" evidence="5">
    <location>
        <begin position="73"/>
        <end position="89"/>
    </location>
</feature>
<feature type="transmembrane region" description="Helical" evidence="5">
    <location>
        <begin position="222"/>
        <end position="242"/>
    </location>
</feature>
<feature type="domain" description="O-antigen ligase-related" evidence="6">
    <location>
        <begin position="258"/>
        <end position="398"/>
    </location>
</feature>
<reference evidence="7 8" key="1">
    <citation type="submission" date="2016-10" db="EMBL/GenBank/DDBJ databases">
        <authorList>
            <person name="de Groot N.N."/>
        </authorList>
    </citation>
    <scope>NUCLEOTIDE SEQUENCE [LARGE SCALE GENOMIC DNA]</scope>
    <source>
        <strain evidence="7 8">DSM 25186</strain>
    </source>
</reference>
<organism evidence="7 8">
    <name type="scientific">Catalinimonas alkaloidigena</name>
    <dbReference type="NCBI Taxonomy" id="1075417"/>
    <lineage>
        <taxon>Bacteria</taxon>
        <taxon>Pseudomonadati</taxon>
        <taxon>Bacteroidota</taxon>
        <taxon>Cytophagia</taxon>
        <taxon>Cytophagales</taxon>
        <taxon>Catalimonadaceae</taxon>
        <taxon>Catalinimonas</taxon>
    </lineage>
</organism>
<accession>A0A1G9B295</accession>
<feature type="transmembrane region" description="Helical" evidence="5">
    <location>
        <begin position="101"/>
        <end position="119"/>
    </location>
</feature>
<evidence type="ECO:0000256" key="1">
    <source>
        <dbReference type="ARBA" id="ARBA00004141"/>
    </source>
</evidence>
<feature type="transmembrane region" description="Helical" evidence="5">
    <location>
        <begin position="455"/>
        <end position="472"/>
    </location>
</feature>
<comment type="subcellular location">
    <subcellularLocation>
        <location evidence="1">Membrane</location>
        <topology evidence="1">Multi-pass membrane protein</topology>
    </subcellularLocation>
</comment>
<evidence type="ECO:0000256" key="5">
    <source>
        <dbReference type="SAM" id="Phobius"/>
    </source>
</evidence>
<evidence type="ECO:0000313" key="7">
    <source>
        <dbReference type="EMBL" id="SDK33593.1"/>
    </source>
</evidence>
<dbReference type="GO" id="GO:0016020">
    <property type="term" value="C:membrane"/>
    <property type="evidence" value="ECO:0007669"/>
    <property type="project" value="UniProtKB-SubCell"/>
</dbReference>
<feature type="transmembrane region" description="Helical" evidence="5">
    <location>
        <begin position="388"/>
        <end position="412"/>
    </location>
</feature>
<dbReference type="AlphaFoldDB" id="A0A1G9B295"/>
<gene>
    <name evidence="7" type="ORF">SAMN05421823_102486</name>
</gene>
<feature type="transmembrane region" description="Helical" evidence="5">
    <location>
        <begin position="157"/>
        <end position="177"/>
    </location>
</feature>
<feature type="transmembrane region" description="Helical" evidence="5">
    <location>
        <begin position="254"/>
        <end position="284"/>
    </location>
</feature>
<evidence type="ECO:0000313" key="8">
    <source>
        <dbReference type="Proteomes" id="UP000198510"/>
    </source>
</evidence>
<feature type="transmembrane region" description="Helical" evidence="5">
    <location>
        <begin position="189"/>
        <end position="210"/>
    </location>
</feature>
<name>A0A1G9B295_9BACT</name>
<keyword evidence="4 5" id="KW-0472">Membrane</keyword>
<feature type="transmembrane region" description="Helical" evidence="5">
    <location>
        <begin position="296"/>
        <end position="315"/>
    </location>
</feature>
<evidence type="ECO:0000259" key="6">
    <source>
        <dbReference type="Pfam" id="PF04932"/>
    </source>
</evidence>
<feature type="transmembrane region" description="Helical" evidence="5">
    <location>
        <begin position="424"/>
        <end position="443"/>
    </location>
</feature>
<evidence type="ECO:0000256" key="4">
    <source>
        <dbReference type="ARBA" id="ARBA00023136"/>
    </source>
</evidence>
<dbReference type="Pfam" id="PF04932">
    <property type="entry name" value="Wzy_C"/>
    <property type="match status" value="1"/>
</dbReference>
<keyword evidence="2 5" id="KW-0812">Transmembrane</keyword>
<proteinExistence type="predicted"/>
<dbReference type="STRING" id="1075417.SAMN05421823_102486"/>
<evidence type="ECO:0000256" key="2">
    <source>
        <dbReference type="ARBA" id="ARBA00022692"/>
    </source>
</evidence>
<protein>
    <recommendedName>
        <fullName evidence="6">O-antigen ligase-related domain-containing protein</fullName>
    </recommendedName>
</protein>
<sequence length="491" mass="55611">MGVASAISHATYPSVQTETEEFKLNGYYVFFALTMLAQNAYRVTHEYDHSLDFLFLVPYALLVFKYYDDLRELTFIFILGMLSNYGNWLSEFALLKSGSRVLFFDAFFIYLTALNFYDIVKKKQISDFFLITIYILMLLLWTFNFSRGLLSGEGGHAIGEARVYFGSIFLLIVPRVFRHKQDFVKLIKIISLCSFLLSFAIICMVVFRTIGLTGGSGRFNPGHAEAQFIMLGMIICMLDFFYGEKYCIFNVNRLLLIGFYLIIIVLSGVRSVLLISGVLLVLLTFLNSKSDLKKKIILIFGLIAAGLVAINLGVLQEVVEQQEEYAEGGGSTVDFRLGMWTIFLNKLFEDHSRLFFGRPFGLELIDISSLDWQSRDPYVDNSLAHNDYIAMAMTNGIVFSCMLLFMLLSYIIRGVLTARRAGDLNYIVLFMTIVLGAQTLISATNAEVKHYGTSILLWCHLSFLAVLFNHISNTKVGEAKNINRHTLVQSG</sequence>
<dbReference type="EMBL" id="FNFO01000002">
    <property type="protein sequence ID" value="SDK33593.1"/>
    <property type="molecule type" value="Genomic_DNA"/>
</dbReference>